<dbReference type="FunFam" id="3.40.50.2300:FF:000113">
    <property type="entry name" value="Low molecular weight protein-tyrosine-phosphatase"/>
    <property type="match status" value="1"/>
</dbReference>
<evidence type="ECO:0000259" key="5">
    <source>
        <dbReference type="SMART" id="SM00226"/>
    </source>
</evidence>
<evidence type="ECO:0000256" key="2">
    <source>
        <dbReference type="ARBA" id="ARBA00022801"/>
    </source>
</evidence>
<evidence type="ECO:0000256" key="3">
    <source>
        <dbReference type="ARBA" id="ARBA00022912"/>
    </source>
</evidence>
<dbReference type="Pfam" id="PF01451">
    <property type="entry name" value="LMWPc"/>
    <property type="match status" value="1"/>
</dbReference>
<dbReference type="Gene3D" id="3.40.50.2300">
    <property type="match status" value="1"/>
</dbReference>
<evidence type="ECO:0000313" key="6">
    <source>
        <dbReference type="EMBL" id="OWT65711.1"/>
    </source>
</evidence>
<dbReference type="Proteomes" id="UP000214603">
    <property type="component" value="Unassembled WGS sequence"/>
</dbReference>
<feature type="active site" evidence="4">
    <location>
        <position position="15"/>
    </location>
</feature>
<evidence type="ECO:0000256" key="4">
    <source>
        <dbReference type="PIRSR" id="PIRSR617867-1"/>
    </source>
</evidence>
<gene>
    <name evidence="6" type="ORF">CEY11_02975</name>
</gene>
<dbReference type="PANTHER" id="PTHR47439">
    <property type="entry name" value="LOW MOLECULAR WEIGHT PHOSPHOTYROSINE PROTEIN PHOSPHATASE-RELATED"/>
    <property type="match status" value="1"/>
</dbReference>
<dbReference type="InterPro" id="IPR052995">
    <property type="entry name" value="LMW-PTP"/>
</dbReference>
<sequence>MMTKVLFVCMGNICRSPSAEGVFRHMVAEAGLADVVSVDSAGTHSFHIGEPPDARAQAAARKRGYDISGSTARLVTPEDFREFDLILAMDWENLSALQQQCPKVYQHKLMLLMRFANEFEEATVPDPYYGGPEGFNKVLDYLEDACQGVLELVRKRATQYQAA</sequence>
<dbReference type="OrthoDB" id="9784339at2"/>
<evidence type="ECO:0000256" key="1">
    <source>
        <dbReference type="ARBA" id="ARBA00011063"/>
    </source>
</evidence>
<dbReference type="PANTHER" id="PTHR47439:SF1">
    <property type="entry name" value="ACID PHOSPHATASE"/>
    <property type="match status" value="1"/>
</dbReference>
<keyword evidence="2" id="KW-0378">Hydrolase</keyword>
<organism evidence="6 7">
    <name type="scientific">Candidimonas nitroreducens</name>
    <dbReference type="NCBI Taxonomy" id="683354"/>
    <lineage>
        <taxon>Bacteria</taxon>
        <taxon>Pseudomonadati</taxon>
        <taxon>Pseudomonadota</taxon>
        <taxon>Betaproteobacteria</taxon>
        <taxon>Burkholderiales</taxon>
        <taxon>Alcaligenaceae</taxon>
        <taxon>Candidimonas</taxon>
    </lineage>
</organism>
<dbReference type="EMBL" id="NJIH01000002">
    <property type="protein sequence ID" value="OWT65711.1"/>
    <property type="molecule type" value="Genomic_DNA"/>
</dbReference>
<name>A0A225N1I7_9BURK</name>
<comment type="similarity">
    <text evidence="1">Belongs to the low molecular weight phosphotyrosine protein phosphatase family.</text>
</comment>
<dbReference type="InterPro" id="IPR023485">
    <property type="entry name" value="Ptyr_pPase"/>
</dbReference>
<keyword evidence="3" id="KW-0904">Protein phosphatase</keyword>
<dbReference type="PRINTS" id="PR00719">
    <property type="entry name" value="LMWPTPASE"/>
</dbReference>
<comment type="caution">
    <text evidence="6">The sequence shown here is derived from an EMBL/GenBank/DDBJ whole genome shotgun (WGS) entry which is preliminary data.</text>
</comment>
<protein>
    <submittedName>
        <fullName evidence="6">Protein tyrosine phosphatase</fullName>
    </submittedName>
</protein>
<dbReference type="GO" id="GO:0004725">
    <property type="term" value="F:protein tyrosine phosphatase activity"/>
    <property type="evidence" value="ECO:0007669"/>
    <property type="project" value="InterPro"/>
</dbReference>
<keyword evidence="7" id="KW-1185">Reference proteome</keyword>
<reference evidence="7" key="1">
    <citation type="submission" date="2017-06" db="EMBL/GenBank/DDBJ databases">
        <title>Herbaspirillum phytohormonus sp. nov., isolated from the root nodule of Robinia pseudoacacia in lead-zinc mine.</title>
        <authorList>
            <person name="Fan M."/>
            <person name="Lin Y."/>
        </authorList>
    </citation>
    <scope>NUCLEOTIDE SEQUENCE [LARGE SCALE GENOMIC DNA]</scope>
    <source>
        <strain evidence="7">SC-089</strain>
    </source>
</reference>
<dbReference type="CDD" id="cd16343">
    <property type="entry name" value="LMWPTP"/>
    <property type="match status" value="1"/>
</dbReference>
<proteinExistence type="inferred from homology"/>
<dbReference type="InterPro" id="IPR017867">
    <property type="entry name" value="Tyr_phospatase_low_mol_wt"/>
</dbReference>
<evidence type="ECO:0000313" key="7">
    <source>
        <dbReference type="Proteomes" id="UP000214603"/>
    </source>
</evidence>
<dbReference type="RefSeq" id="WP_088601861.1">
    <property type="nucleotide sequence ID" value="NZ_NJIH01000002.1"/>
</dbReference>
<feature type="active site" description="Proton donor" evidence="4">
    <location>
        <position position="126"/>
    </location>
</feature>
<feature type="active site" description="Nucleophile" evidence="4">
    <location>
        <position position="9"/>
    </location>
</feature>
<dbReference type="SMART" id="SM00226">
    <property type="entry name" value="LMWPc"/>
    <property type="match status" value="1"/>
</dbReference>
<dbReference type="InterPro" id="IPR036196">
    <property type="entry name" value="Ptyr_pPase_sf"/>
</dbReference>
<feature type="domain" description="Phosphotyrosine protein phosphatase I" evidence="5">
    <location>
        <begin position="3"/>
        <end position="152"/>
    </location>
</feature>
<dbReference type="SUPFAM" id="SSF52788">
    <property type="entry name" value="Phosphotyrosine protein phosphatases I"/>
    <property type="match status" value="1"/>
</dbReference>
<dbReference type="AlphaFoldDB" id="A0A225N1I7"/>
<accession>A0A225N1I7</accession>